<protein>
    <submittedName>
        <fullName evidence="2">Uncharacterized protein</fullName>
    </submittedName>
</protein>
<dbReference type="InterPro" id="IPR002347">
    <property type="entry name" value="SDR_fam"/>
</dbReference>
<accession>A0A1V6NXY9</accession>
<gene>
    <name evidence="2" type="ORF">PENPOL_c002G09417</name>
</gene>
<feature type="compositionally biased region" description="Basic residues" evidence="1">
    <location>
        <begin position="8"/>
        <end position="18"/>
    </location>
</feature>
<dbReference type="STRING" id="60169.A0A1V6NXY9"/>
<dbReference type="InterPro" id="IPR036291">
    <property type="entry name" value="NAD(P)-bd_dom_sf"/>
</dbReference>
<feature type="region of interest" description="Disordered" evidence="1">
    <location>
        <begin position="1"/>
        <end position="31"/>
    </location>
</feature>
<evidence type="ECO:0000313" key="3">
    <source>
        <dbReference type="Proteomes" id="UP000191408"/>
    </source>
</evidence>
<proteinExistence type="predicted"/>
<organism evidence="2 3">
    <name type="scientific">Penicillium polonicum</name>
    <dbReference type="NCBI Taxonomy" id="60169"/>
    <lineage>
        <taxon>Eukaryota</taxon>
        <taxon>Fungi</taxon>
        <taxon>Dikarya</taxon>
        <taxon>Ascomycota</taxon>
        <taxon>Pezizomycotina</taxon>
        <taxon>Eurotiomycetes</taxon>
        <taxon>Eurotiomycetidae</taxon>
        <taxon>Eurotiales</taxon>
        <taxon>Aspergillaceae</taxon>
        <taxon>Penicillium</taxon>
    </lineage>
</organism>
<dbReference type="SUPFAM" id="SSF51735">
    <property type="entry name" value="NAD(P)-binding Rossmann-fold domains"/>
    <property type="match status" value="1"/>
</dbReference>
<dbReference type="AlphaFoldDB" id="A0A1V6NXY9"/>
<comment type="caution">
    <text evidence="2">The sequence shown here is derived from an EMBL/GenBank/DDBJ whole genome shotgun (WGS) entry which is preliminary data.</text>
</comment>
<sequence length="157" mass="16969">MAASRVTKSWHRKGAPKHYARESILNSKENREDKEQSVWLSSCNKSSTGIGRAAATLLASKGAKTVLADVDETKAKEAAKELRLAGYRAICVVGDALDEGFPAKAVDAASASSAIHKMSDEQGDMIMKIHNYVPFRMIRALSAHALDGSSDCRYAQD</sequence>
<keyword evidence="3" id="KW-1185">Reference proteome</keyword>
<evidence type="ECO:0000256" key="1">
    <source>
        <dbReference type="SAM" id="MobiDB-lite"/>
    </source>
</evidence>
<dbReference type="Gene3D" id="3.40.50.720">
    <property type="entry name" value="NAD(P)-binding Rossmann-like Domain"/>
    <property type="match status" value="1"/>
</dbReference>
<name>A0A1V6NXY9_PENPO</name>
<reference evidence="3" key="1">
    <citation type="journal article" date="2017" name="Nat. Microbiol.">
        <title>Global analysis of biosynthetic gene clusters reveals vast potential of secondary metabolite production in Penicillium species.</title>
        <authorList>
            <person name="Nielsen J.C."/>
            <person name="Grijseels S."/>
            <person name="Prigent S."/>
            <person name="Ji B."/>
            <person name="Dainat J."/>
            <person name="Nielsen K.F."/>
            <person name="Frisvad J.C."/>
            <person name="Workman M."/>
            <person name="Nielsen J."/>
        </authorList>
    </citation>
    <scope>NUCLEOTIDE SEQUENCE [LARGE SCALE GENOMIC DNA]</scope>
    <source>
        <strain evidence="3">IBT 4502</strain>
    </source>
</reference>
<dbReference type="Proteomes" id="UP000191408">
    <property type="component" value="Unassembled WGS sequence"/>
</dbReference>
<dbReference type="EMBL" id="MDYM01000002">
    <property type="protein sequence ID" value="OQD69392.1"/>
    <property type="molecule type" value="Genomic_DNA"/>
</dbReference>
<dbReference type="Pfam" id="PF00106">
    <property type="entry name" value="adh_short"/>
    <property type="match status" value="1"/>
</dbReference>
<evidence type="ECO:0000313" key="2">
    <source>
        <dbReference type="EMBL" id="OQD69392.1"/>
    </source>
</evidence>